<organism evidence="2 3">
    <name type="scientific">Lancefieldella parvula</name>
    <dbReference type="NCBI Taxonomy" id="1382"/>
    <lineage>
        <taxon>Bacteria</taxon>
        <taxon>Bacillati</taxon>
        <taxon>Actinomycetota</taxon>
        <taxon>Coriobacteriia</taxon>
        <taxon>Coriobacteriales</taxon>
        <taxon>Atopobiaceae</taxon>
        <taxon>Lancefieldella</taxon>
    </lineage>
</organism>
<keyword evidence="1" id="KW-1133">Transmembrane helix</keyword>
<keyword evidence="1" id="KW-0812">Transmembrane</keyword>
<evidence type="ECO:0000313" key="2">
    <source>
        <dbReference type="EMBL" id="MBF4803514.1"/>
    </source>
</evidence>
<comment type="caution">
    <text evidence="2">The sequence shown here is derived from an EMBL/GenBank/DDBJ whole genome shotgun (WGS) entry which is preliminary data.</text>
</comment>
<evidence type="ECO:0000313" key="3">
    <source>
        <dbReference type="Proteomes" id="UP000787322"/>
    </source>
</evidence>
<gene>
    <name evidence="2" type="ORF">HXK24_06875</name>
</gene>
<sequence length="128" mass="13907">MFFILASLIALLTLAYLVASGFVRVVRYFWGWLSSGEKIDGLAGDVVSAAPQTAPFSTPKPTQAELSAYLDTMHLGWYQVVILFIVGCMAGLLIEEIWMLITAGLTESRVGLIWGPFSPLYGTGAVFL</sequence>
<dbReference type="Pfam" id="PF06541">
    <property type="entry name" value="ABC_trans_CmpB"/>
    <property type="match status" value="1"/>
</dbReference>
<evidence type="ECO:0000256" key="1">
    <source>
        <dbReference type="SAM" id="Phobius"/>
    </source>
</evidence>
<protein>
    <submittedName>
        <fullName evidence="2">Uncharacterized protein</fullName>
    </submittedName>
</protein>
<dbReference type="InterPro" id="IPR010540">
    <property type="entry name" value="CmpB_TMEM229"/>
</dbReference>
<keyword evidence="1" id="KW-0472">Membrane</keyword>
<feature type="transmembrane region" description="Helical" evidence="1">
    <location>
        <begin position="75"/>
        <end position="94"/>
    </location>
</feature>
<dbReference type="EMBL" id="JABZGU010000251">
    <property type="protein sequence ID" value="MBF4803514.1"/>
    <property type="molecule type" value="Genomic_DNA"/>
</dbReference>
<reference evidence="2" key="1">
    <citation type="submission" date="2020-04" db="EMBL/GenBank/DDBJ databases">
        <title>Deep metagenomics examines the oral microbiome during advanced dental caries in children, revealing novel taxa and co-occurrences with host molecules.</title>
        <authorList>
            <person name="Baker J.L."/>
            <person name="Morton J.T."/>
            <person name="Dinis M."/>
            <person name="Alvarez R."/>
            <person name="Tran N.C."/>
            <person name="Knight R."/>
            <person name="Edlund A."/>
        </authorList>
    </citation>
    <scope>NUCLEOTIDE SEQUENCE</scope>
    <source>
        <strain evidence="2">JCVI_3_bin.11</strain>
    </source>
</reference>
<proteinExistence type="predicted"/>
<accession>A0A9D5X4K7</accession>
<dbReference type="AlphaFoldDB" id="A0A9D5X4K7"/>
<feature type="non-terminal residue" evidence="2">
    <location>
        <position position="128"/>
    </location>
</feature>
<name>A0A9D5X4K7_9ACTN</name>
<dbReference type="Proteomes" id="UP000787322">
    <property type="component" value="Unassembled WGS sequence"/>
</dbReference>